<feature type="binding site" evidence="6">
    <location>
        <position position="195"/>
    </location>
    <ligand>
        <name>D-dopa</name>
        <dbReference type="ChEBI" id="CHEBI:149689"/>
    </ligand>
</feature>
<feature type="binding site" evidence="6">
    <location>
        <position position="158"/>
    </location>
    <ligand>
        <name>FAD</name>
        <dbReference type="ChEBI" id="CHEBI:57692"/>
    </ligand>
</feature>
<evidence type="ECO:0000256" key="6">
    <source>
        <dbReference type="PIRSR" id="PIRSR000189-1"/>
    </source>
</evidence>
<keyword evidence="5" id="KW-0560">Oxidoreductase</keyword>
<dbReference type="SUPFAM" id="SSF54373">
    <property type="entry name" value="FAD-linked reductases, C-terminal domain"/>
    <property type="match status" value="1"/>
</dbReference>
<feature type="domain" description="FAD dependent oxidoreductase" evidence="8">
    <location>
        <begin position="38"/>
        <end position="306"/>
    </location>
</feature>
<evidence type="ECO:0000259" key="8">
    <source>
        <dbReference type="Pfam" id="PF01266"/>
    </source>
</evidence>
<evidence type="ECO:0000256" key="7">
    <source>
        <dbReference type="SAM" id="SignalP"/>
    </source>
</evidence>
<dbReference type="Proteomes" id="UP000799777">
    <property type="component" value="Unassembled WGS sequence"/>
</dbReference>
<accession>A0A9P4LTD9</accession>
<evidence type="ECO:0000256" key="5">
    <source>
        <dbReference type="ARBA" id="ARBA00023002"/>
    </source>
</evidence>
<proteinExistence type="inferred from homology"/>
<reference evidence="9" key="1">
    <citation type="journal article" date="2020" name="Stud. Mycol.">
        <title>101 Dothideomycetes genomes: a test case for predicting lifestyles and emergence of pathogens.</title>
        <authorList>
            <person name="Haridas S."/>
            <person name="Albert R."/>
            <person name="Binder M."/>
            <person name="Bloem J."/>
            <person name="Labutti K."/>
            <person name="Salamov A."/>
            <person name="Andreopoulos B."/>
            <person name="Baker S."/>
            <person name="Barry K."/>
            <person name="Bills G."/>
            <person name="Bluhm B."/>
            <person name="Cannon C."/>
            <person name="Castanera R."/>
            <person name="Culley D."/>
            <person name="Daum C."/>
            <person name="Ezra D."/>
            <person name="Gonzalez J."/>
            <person name="Henrissat B."/>
            <person name="Kuo A."/>
            <person name="Liang C."/>
            <person name="Lipzen A."/>
            <person name="Lutzoni F."/>
            <person name="Magnuson J."/>
            <person name="Mondo S."/>
            <person name="Nolan M."/>
            <person name="Ohm R."/>
            <person name="Pangilinan J."/>
            <person name="Park H.-J."/>
            <person name="Ramirez L."/>
            <person name="Alfaro M."/>
            <person name="Sun H."/>
            <person name="Tritt A."/>
            <person name="Yoshinaga Y."/>
            <person name="Zwiers L.-H."/>
            <person name="Turgeon B."/>
            <person name="Goodwin S."/>
            <person name="Spatafora J."/>
            <person name="Crous P."/>
            <person name="Grigoriev I."/>
        </authorList>
    </citation>
    <scope>NUCLEOTIDE SEQUENCE</scope>
    <source>
        <strain evidence="9">CBS 110217</strain>
    </source>
</reference>
<comment type="similarity">
    <text evidence="2">Belongs to the DAMOX/DASOX family.</text>
</comment>
<feature type="binding site" evidence="6">
    <location>
        <position position="262"/>
    </location>
    <ligand>
        <name>D-dopa</name>
        <dbReference type="ChEBI" id="CHEBI:149689"/>
    </ligand>
</feature>
<comment type="cofactor">
    <cofactor evidence="1 6">
        <name>FAD</name>
        <dbReference type="ChEBI" id="CHEBI:57692"/>
    </cofactor>
</comment>
<evidence type="ECO:0000256" key="2">
    <source>
        <dbReference type="ARBA" id="ARBA00006730"/>
    </source>
</evidence>
<dbReference type="GO" id="GO:0071949">
    <property type="term" value="F:FAD binding"/>
    <property type="evidence" value="ECO:0007669"/>
    <property type="project" value="InterPro"/>
</dbReference>
<dbReference type="GO" id="GO:0005737">
    <property type="term" value="C:cytoplasm"/>
    <property type="evidence" value="ECO:0007669"/>
    <property type="project" value="TreeGrafter"/>
</dbReference>
<evidence type="ECO:0000313" key="9">
    <source>
        <dbReference type="EMBL" id="KAF2035687.1"/>
    </source>
</evidence>
<keyword evidence="10" id="KW-1185">Reference proteome</keyword>
<evidence type="ECO:0000256" key="4">
    <source>
        <dbReference type="ARBA" id="ARBA00022827"/>
    </source>
</evidence>
<dbReference type="InterPro" id="IPR006181">
    <property type="entry name" value="D-amino_acid_oxidase_CS"/>
</dbReference>
<dbReference type="PROSITE" id="PS00677">
    <property type="entry name" value="DAO"/>
    <property type="match status" value="1"/>
</dbReference>
<dbReference type="EMBL" id="ML978156">
    <property type="protein sequence ID" value="KAF2035687.1"/>
    <property type="molecule type" value="Genomic_DNA"/>
</dbReference>
<dbReference type="GO" id="GO:0003884">
    <property type="term" value="F:D-amino-acid oxidase activity"/>
    <property type="evidence" value="ECO:0007669"/>
    <property type="project" value="InterPro"/>
</dbReference>
<dbReference type="PANTHER" id="PTHR11530">
    <property type="entry name" value="D-AMINO ACID OXIDASE"/>
    <property type="match status" value="1"/>
</dbReference>
<protein>
    <submittedName>
        <fullName evidence="9">Nucleotide-binding domain-containing protein</fullName>
    </submittedName>
</protein>
<dbReference type="Gene3D" id="3.30.9.10">
    <property type="entry name" value="D-Amino Acid Oxidase, subunit A, domain 2"/>
    <property type="match status" value="1"/>
</dbReference>
<evidence type="ECO:0000256" key="3">
    <source>
        <dbReference type="ARBA" id="ARBA00022630"/>
    </source>
</evidence>
<dbReference type="PANTHER" id="PTHR11530:SF11">
    <property type="entry name" value="D-ASPARTATE OXIDASE"/>
    <property type="match status" value="1"/>
</dbReference>
<dbReference type="InterPro" id="IPR006076">
    <property type="entry name" value="FAD-dep_OxRdtase"/>
</dbReference>
<gene>
    <name evidence="9" type="ORF">EK21DRAFT_96346</name>
</gene>
<keyword evidence="4 6" id="KW-0274">FAD</keyword>
<dbReference type="OrthoDB" id="2015447at2759"/>
<dbReference type="AlphaFoldDB" id="A0A9P4LTD9"/>
<evidence type="ECO:0000256" key="1">
    <source>
        <dbReference type="ARBA" id="ARBA00001974"/>
    </source>
</evidence>
<dbReference type="Pfam" id="PF01266">
    <property type="entry name" value="DAO"/>
    <property type="match status" value="1"/>
</dbReference>
<organism evidence="9 10">
    <name type="scientific">Setomelanomma holmii</name>
    <dbReference type="NCBI Taxonomy" id="210430"/>
    <lineage>
        <taxon>Eukaryota</taxon>
        <taxon>Fungi</taxon>
        <taxon>Dikarya</taxon>
        <taxon>Ascomycota</taxon>
        <taxon>Pezizomycotina</taxon>
        <taxon>Dothideomycetes</taxon>
        <taxon>Pleosporomycetidae</taxon>
        <taxon>Pleosporales</taxon>
        <taxon>Pleosporineae</taxon>
        <taxon>Phaeosphaeriaceae</taxon>
        <taxon>Setomelanomma</taxon>
    </lineage>
</organism>
<sequence length="325" mass="35535">MGRSIVIVGAGVIGLDVALLLAEAGANFSAISGGDANALRWDKYGYQHMMKLAEDHGTEACISKTPSFEYWDEMPSRAKIESMAEYLREFKVLSSSDIPEGCKFGVAFRTITVNAPRYIQYLYQELQEQYGVRFVRKKLPSVEAAFTDVSTKVVFNCTGNGARHLSGVEDIKCYPTRGQILLTRAPQIAKNVMRHGKDYETYIIPRPQSNGNVILGGYMQKDVSTGDTFSSEPASIVERTTTLLPELLAPSMEVLAAFSGLRPSREGGARVERTSIKLDRSRNGIVVHNYGAGGTGFQAGLGMARDAVGAVEDALHSLPRERSRL</sequence>
<comment type="caution">
    <text evidence="9">The sequence shown here is derived from an EMBL/GenBank/DDBJ whole genome shotgun (WGS) entry which is preliminary data.</text>
</comment>
<keyword evidence="7" id="KW-0732">Signal</keyword>
<dbReference type="PIRSF" id="PIRSF000189">
    <property type="entry name" value="D-aa_oxidase"/>
    <property type="match status" value="1"/>
</dbReference>
<dbReference type="Gene3D" id="3.40.50.720">
    <property type="entry name" value="NAD(P)-binding Rossmann-like Domain"/>
    <property type="match status" value="1"/>
</dbReference>
<dbReference type="InterPro" id="IPR023209">
    <property type="entry name" value="DAO"/>
</dbReference>
<feature type="signal peptide" evidence="7">
    <location>
        <begin position="1"/>
        <end position="26"/>
    </location>
</feature>
<keyword evidence="3" id="KW-0285">Flavoprotein</keyword>
<evidence type="ECO:0000313" key="10">
    <source>
        <dbReference type="Proteomes" id="UP000799777"/>
    </source>
</evidence>
<feature type="binding site" evidence="6">
    <location>
        <position position="294"/>
    </location>
    <ligand>
        <name>D-dopa</name>
        <dbReference type="ChEBI" id="CHEBI:149689"/>
    </ligand>
</feature>
<feature type="chain" id="PRO_5040213048" evidence="7">
    <location>
        <begin position="27"/>
        <end position="325"/>
    </location>
</feature>
<feature type="binding site" evidence="6">
    <location>
        <position position="202"/>
    </location>
    <ligand>
        <name>D-dopa</name>
        <dbReference type="ChEBI" id="CHEBI:149689"/>
    </ligand>
</feature>
<dbReference type="GO" id="GO:0019478">
    <property type="term" value="P:D-amino acid catabolic process"/>
    <property type="evidence" value="ECO:0007669"/>
    <property type="project" value="TreeGrafter"/>
</dbReference>
<name>A0A9P4LTD9_9PLEO</name>
<dbReference type="SUPFAM" id="SSF51971">
    <property type="entry name" value="Nucleotide-binding domain"/>
    <property type="match status" value="1"/>
</dbReference>